<sequence>MSIRQKLLVCIPFLVVLMSTVSFFLFQSGKSVQESYHLMMNRILLYKEVSYEVGEIMRSMNRFIMQVDADSLPEVEQHLSSVQQLRQELDGLETIGGSDLPLVNYRNIIDTFLEQVETMIGKIDDQDSNTMAGAYIEAEKTERFIREEAQGLVDIELDQYKPIYQEIMSTTDKLNTLGTQLVVTVAVLSIILAIWLSNSITGPIRRLVATAKLISKGRMDTKAPESINNDEISILCRTFNSMIDNIQSLMADNMKSLEKDRLVKELELKMLQSQINPHFLFNTLNAITKLAYIEGATETSYLTVSVSRLLRYNLQKLDQAVPLREEVEHVTEYINIQRARFRDRISFVMEIDERALDGMVPCLTLQPILENAFLHGIEQMEEGGELRLTIQYEDEGVGIEIRDNGVGMSKETVELLLRSFREESSSFGRRGQSTGLGTHNVFKRLHLFFNGEQRIEIDSTQGKGTAIFFRIPFRTVTT</sequence>
<evidence type="ECO:0000256" key="8">
    <source>
        <dbReference type="ARBA" id="ARBA00022777"/>
    </source>
</evidence>
<evidence type="ECO:0000256" key="12">
    <source>
        <dbReference type="SAM" id="Phobius"/>
    </source>
</evidence>
<keyword evidence="4" id="KW-1003">Cell membrane</keyword>
<evidence type="ECO:0000256" key="10">
    <source>
        <dbReference type="ARBA" id="ARBA00023012"/>
    </source>
</evidence>
<gene>
    <name evidence="15" type="ORF">J42TS3_01810</name>
</gene>
<dbReference type="Gene3D" id="6.10.340.10">
    <property type="match status" value="1"/>
</dbReference>
<dbReference type="SUPFAM" id="SSF55874">
    <property type="entry name" value="ATPase domain of HSP90 chaperone/DNA topoisomerase II/histidine kinase"/>
    <property type="match status" value="1"/>
</dbReference>
<evidence type="ECO:0000256" key="7">
    <source>
        <dbReference type="ARBA" id="ARBA00022741"/>
    </source>
</evidence>
<dbReference type="EC" id="2.7.13.3" evidence="3"/>
<evidence type="ECO:0000313" key="15">
    <source>
        <dbReference type="EMBL" id="GIP51146.1"/>
    </source>
</evidence>
<dbReference type="Pfam" id="PF06580">
    <property type="entry name" value="His_kinase"/>
    <property type="match status" value="1"/>
</dbReference>
<keyword evidence="10" id="KW-0902">Two-component regulatory system</keyword>
<keyword evidence="7" id="KW-0547">Nucleotide-binding</keyword>
<comment type="catalytic activity">
    <reaction evidence="1">
        <text>ATP + protein L-histidine = ADP + protein N-phospho-L-histidine.</text>
        <dbReference type="EC" id="2.7.13.3"/>
    </reaction>
</comment>
<reference evidence="15 16" key="1">
    <citation type="submission" date="2021-03" db="EMBL/GenBank/DDBJ databases">
        <title>Antimicrobial resistance genes in bacteria isolated from Japanese honey, and their potential for conferring macrolide and lincosamide resistance in the American foulbrood pathogen Paenibacillus larvae.</title>
        <authorList>
            <person name="Okamoto M."/>
            <person name="Kumagai M."/>
            <person name="Kanamori H."/>
            <person name="Takamatsu D."/>
        </authorList>
    </citation>
    <scope>NUCLEOTIDE SEQUENCE [LARGE SCALE GENOMIC DNA]</scope>
    <source>
        <strain evidence="15 16">J42TS3</strain>
    </source>
</reference>
<keyword evidence="8" id="KW-0418">Kinase</keyword>
<keyword evidence="12" id="KW-1133">Transmembrane helix</keyword>
<keyword evidence="16" id="KW-1185">Reference proteome</keyword>
<comment type="caution">
    <text evidence="15">The sequence shown here is derived from an EMBL/GenBank/DDBJ whole genome shotgun (WGS) entry which is preliminary data.</text>
</comment>
<dbReference type="InterPro" id="IPR010559">
    <property type="entry name" value="Sig_transdc_His_kin_internal"/>
</dbReference>
<dbReference type="Pfam" id="PF00672">
    <property type="entry name" value="HAMP"/>
    <property type="match status" value="1"/>
</dbReference>
<name>A0ABQ4M5A8_9BACL</name>
<evidence type="ECO:0000256" key="5">
    <source>
        <dbReference type="ARBA" id="ARBA00022553"/>
    </source>
</evidence>
<comment type="subcellular location">
    <subcellularLocation>
        <location evidence="2">Cell membrane</location>
        <topology evidence="2">Multi-pass membrane protein</topology>
    </subcellularLocation>
</comment>
<dbReference type="SMART" id="SM00304">
    <property type="entry name" value="HAMP"/>
    <property type="match status" value="1"/>
</dbReference>
<evidence type="ECO:0000256" key="4">
    <source>
        <dbReference type="ARBA" id="ARBA00022475"/>
    </source>
</evidence>
<feature type="transmembrane region" description="Helical" evidence="12">
    <location>
        <begin position="7"/>
        <end position="26"/>
    </location>
</feature>
<dbReference type="Proteomes" id="UP000679992">
    <property type="component" value="Unassembled WGS sequence"/>
</dbReference>
<dbReference type="PROSITE" id="PS50109">
    <property type="entry name" value="HIS_KIN"/>
    <property type="match status" value="1"/>
</dbReference>
<evidence type="ECO:0000256" key="11">
    <source>
        <dbReference type="ARBA" id="ARBA00023136"/>
    </source>
</evidence>
<proteinExistence type="predicted"/>
<dbReference type="PROSITE" id="PS50885">
    <property type="entry name" value="HAMP"/>
    <property type="match status" value="1"/>
</dbReference>
<evidence type="ECO:0000256" key="6">
    <source>
        <dbReference type="ARBA" id="ARBA00022679"/>
    </source>
</evidence>
<keyword evidence="5" id="KW-0597">Phosphoprotein</keyword>
<dbReference type="SUPFAM" id="SSF158472">
    <property type="entry name" value="HAMP domain-like"/>
    <property type="match status" value="1"/>
</dbReference>
<dbReference type="InterPro" id="IPR050640">
    <property type="entry name" value="Bact_2-comp_sensor_kinase"/>
</dbReference>
<dbReference type="Pfam" id="PF02518">
    <property type="entry name" value="HATPase_c"/>
    <property type="match status" value="1"/>
</dbReference>
<evidence type="ECO:0000313" key="16">
    <source>
        <dbReference type="Proteomes" id="UP000679992"/>
    </source>
</evidence>
<accession>A0ABQ4M5A8</accession>
<keyword evidence="9" id="KW-0067">ATP-binding</keyword>
<keyword evidence="11 12" id="KW-0472">Membrane</keyword>
<evidence type="ECO:0000259" key="13">
    <source>
        <dbReference type="PROSITE" id="PS50109"/>
    </source>
</evidence>
<feature type="domain" description="HAMP" evidence="14">
    <location>
        <begin position="198"/>
        <end position="251"/>
    </location>
</feature>
<dbReference type="Gene3D" id="3.30.565.10">
    <property type="entry name" value="Histidine kinase-like ATPase, C-terminal domain"/>
    <property type="match status" value="1"/>
</dbReference>
<organism evidence="15 16">
    <name type="scientific">Paenibacillus vini</name>
    <dbReference type="NCBI Taxonomy" id="1476024"/>
    <lineage>
        <taxon>Bacteria</taxon>
        <taxon>Bacillati</taxon>
        <taxon>Bacillota</taxon>
        <taxon>Bacilli</taxon>
        <taxon>Bacillales</taxon>
        <taxon>Paenibacillaceae</taxon>
        <taxon>Paenibacillus</taxon>
    </lineage>
</organism>
<dbReference type="InterPro" id="IPR003660">
    <property type="entry name" value="HAMP_dom"/>
</dbReference>
<protein>
    <recommendedName>
        <fullName evidence="3">histidine kinase</fullName>
        <ecNumber evidence="3">2.7.13.3</ecNumber>
    </recommendedName>
</protein>
<evidence type="ECO:0000256" key="2">
    <source>
        <dbReference type="ARBA" id="ARBA00004651"/>
    </source>
</evidence>
<dbReference type="CDD" id="cd06225">
    <property type="entry name" value="HAMP"/>
    <property type="match status" value="1"/>
</dbReference>
<keyword evidence="12" id="KW-0812">Transmembrane</keyword>
<dbReference type="PANTHER" id="PTHR34220:SF7">
    <property type="entry name" value="SENSOR HISTIDINE KINASE YPDA"/>
    <property type="match status" value="1"/>
</dbReference>
<evidence type="ECO:0000256" key="1">
    <source>
        <dbReference type="ARBA" id="ARBA00000085"/>
    </source>
</evidence>
<evidence type="ECO:0000259" key="14">
    <source>
        <dbReference type="PROSITE" id="PS50885"/>
    </source>
</evidence>
<dbReference type="SMART" id="SM00387">
    <property type="entry name" value="HATPase_c"/>
    <property type="match status" value="1"/>
</dbReference>
<dbReference type="InterPro" id="IPR036890">
    <property type="entry name" value="HATPase_C_sf"/>
</dbReference>
<dbReference type="InterPro" id="IPR005467">
    <property type="entry name" value="His_kinase_dom"/>
</dbReference>
<dbReference type="PANTHER" id="PTHR34220">
    <property type="entry name" value="SENSOR HISTIDINE KINASE YPDA"/>
    <property type="match status" value="1"/>
</dbReference>
<evidence type="ECO:0000256" key="3">
    <source>
        <dbReference type="ARBA" id="ARBA00012438"/>
    </source>
</evidence>
<dbReference type="InterPro" id="IPR003594">
    <property type="entry name" value="HATPase_dom"/>
</dbReference>
<evidence type="ECO:0000256" key="9">
    <source>
        <dbReference type="ARBA" id="ARBA00022840"/>
    </source>
</evidence>
<dbReference type="RefSeq" id="WP_211025048.1">
    <property type="nucleotide sequence ID" value="NZ_BOSL01000001.1"/>
</dbReference>
<dbReference type="EMBL" id="BOSL01000001">
    <property type="protein sequence ID" value="GIP51146.1"/>
    <property type="molecule type" value="Genomic_DNA"/>
</dbReference>
<feature type="domain" description="Histidine kinase" evidence="13">
    <location>
        <begin position="275"/>
        <end position="475"/>
    </location>
</feature>
<keyword evidence="6" id="KW-0808">Transferase</keyword>